<dbReference type="Gene3D" id="1.20.1600.10">
    <property type="entry name" value="Outer membrane efflux proteins (OEP)"/>
    <property type="match status" value="1"/>
</dbReference>
<evidence type="ECO:0000256" key="1">
    <source>
        <dbReference type="ARBA" id="ARBA00004442"/>
    </source>
</evidence>
<keyword evidence="5" id="KW-0812">Transmembrane</keyword>
<feature type="coiled-coil region" evidence="8">
    <location>
        <begin position="411"/>
        <end position="438"/>
    </location>
</feature>
<dbReference type="GO" id="GO:0009279">
    <property type="term" value="C:cell outer membrane"/>
    <property type="evidence" value="ECO:0007669"/>
    <property type="project" value="UniProtKB-SubCell"/>
</dbReference>
<keyword evidence="3" id="KW-0813">Transport</keyword>
<accession>A0A1M6TCF9</accession>
<evidence type="ECO:0000256" key="3">
    <source>
        <dbReference type="ARBA" id="ARBA00022448"/>
    </source>
</evidence>
<dbReference type="GO" id="GO:0015288">
    <property type="term" value="F:porin activity"/>
    <property type="evidence" value="ECO:0007669"/>
    <property type="project" value="TreeGrafter"/>
</dbReference>
<keyword evidence="10" id="KW-1185">Reference proteome</keyword>
<dbReference type="PANTHER" id="PTHR30026">
    <property type="entry name" value="OUTER MEMBRANE PROTEIN TOLC"/>
    <property type="match status" value="1"/>
</dbReference>
<organism evidence="9 10">
    <name type="scientific">Fibrobacter intestinalis</name>
    <dbReference type="NCBI Taxonomy" id="28122"/>
    <lineage>
        <taxon>Bacteria</taxon>
        <taxon>Pseudomonadati</taxon>
        <taxon>Fibrobacterota</taxon>
        <taxon>Fibrobacteria</taxon>
        <taxon>Fibrobacterales</taxon>
        <taxon>Fibrobacteraceae</taxon>
        <taxon>Fibrobacter</taxon>
    </lineage>
</organism>
<evidence type="ECO:0000256" key="6">
    <source>
        <dbReference type="ARBA" id="ARBA00023136"/>
    </source>
</evidence>
<reference evidence="10" key="1">
    <citation type="submission" date="2016-11" db="EMBL/GenBank/DDBJ databases">
        <authorList>
            <person name="Varghese N."/>
            <person name="Submissions S."/>
        </authorList>
    </citation>
    <scope>NUCLEOTIDE SEQUENCE [LARGE SCALE GENOMIC DNA]</scope>
    <source>
        <strain evidence="10">UWOS</strain>
    </source>
</reference>
<dbReference type="GO" id="GO:1990281">
    <property type="term" value="C:efflux pump complex"/>
    <property type="evidence" value="ECO:0007669"/>
    <property type="project" value="TreeGrafter"/>
</dbReference>
<evidence type="ECO:0000313" key="9">
    <source>
        <dbReference type="EMBL" id="SHK54623.1"/>
    </source>
</evidence>
<dbReference type="GO" id="GO:0015562">
    <property type="term" value="F:efflux transmembrane transporter activity"/>
    <property type="evidence" value="ECO:0007669"/>
    <property type="project" value="InterPro"/>
</dbReference>
<keyword evidence="7" id="KW-0998">Cell outer membrane</keyword>
<comment type="subcellular location">
    <subcellularLocation>
        <location evidence="1">Cell outer membrane</location>
    </subcellularLocation>
</comment>
<evidence type="ECO:0000313" key="10">
    <source>
        <dbReference type="Proteomes" id="UP000184275"/>
    </source>
</evidence>
<keyword evidence="4" id="KW-1134">Transmembrane beta strand</keyword>
<proteinExistence type="inferred from homology"/>
<evidence type="ECO:0000256" key="4">
    <source>
        <dbReference type="ARBA" id="ARBA00022452"/>
    </source>
</evidence>
<keyword evidence="8" id="KW-0175">Coiled coil</keyword>
<dbReference type="PANTHER" id="PTHR30026:SF5">
    <property type="entry name" value="ABC-TYPE EFFLUX SYSTEM SECRETIN COMPONENT"/>
    <property type="match status" value="1"/>
</dbReference>
<dbReference type="InterPro" id="IPR003423">
    <property type="entry name" value="OMP_efflux"/>
</dbReference>
<dbReference type="Proteomes" id="UP000184275">
    <property type="component" value="Unassembled WGS sequence"/>
</dbReference>
<evidence type="ECO:0000256" key="7">
    <source>
        <dbReference type="ARBA" id="ARBA00023237"/>
    </source>
</evidence>
<sequence>MSPIELFFNFIVMKRVLASIAFWGICVFASPLSIDDAIAVAKQKNPQILVNRTHLEKAESQKTSARSLLMPSLTLSGKVTKINDPITIDLSPVRTAIVGSNYASTYASVYGMTAPTVGDATAQMLAQQAAGTGSNQFAAQLPEDKFKIQVQDDLFWNATATLVWPIFTGGKILSAYKASSENIDAQKFAFAMTENAVLSEVCARYFTMRLAEEMLELRNEALQTIQTHLEHAQKLEAAGQISRAERLRAEVALAEAVTEKENAERDFSLSRLALANSLGSSDTALTATTSIQPVELKSSLKEFKERAQKNYPGIKQLEQEKKRAGRAVTAARSDYFPTVALFGKKELYTKDLTILEPEWALGVAVEWNIFHGGETTGKIAEAKSQEREVESLQHQAVQNISLLVEKRYREYEHAKGQLESLQKTEELAKESLQDQQKAFDAGMGTSLAVVDAQLSLSRLRLATLKANYEAVMSLVGLLETCGEVEKISQYLENRK</sequence>
<evidence type="ECO:0000256" key="8">
    <source>
        <dbReference type="SAM" id="Coils"/>
    </source>
</evidence>
<dbReference type="InterPro" id="IPR051906">
    <property type="entry name" value="TolC-like"/>
</dbReference>
<dbReference type="SUPFAM" id="SSF56954">
    <property type="entry name" value="Outer membrane efflux proteins (OEP)"/>
    <property type="match status" value="1"/>
</dbReference>
<protein>
    <submittedName>
        <fullName evidence="9">Outer membrane protein TolC</fullName>
    </submittedName>
</protein>
<name>A0A1M6TCF9_9BACT</name>
<dbReference type="AlphaFoldDB" id="A0A1M6TCF9"/>
<comment type="similarity">
    <text evidence="2">Belongs to the outer membrane factor (OMF) (TC 1.B.17) family.</text>
</comment>
<dbReference type="EMBL" id="FRAW01000009">
    <property type="protein sequence ID" value="SHK54623.1"/>
    <property type="molecule type" value="Genomic_DNA"/>
</dbReference>
<evidence type="ECO:0000256" key="5">
    <source>
        <dbReference type="ARBA" id="ARBA00022692"/>
    </source>
</evidence>
<dbReference type="Pfam" id="PF02321">
    <property type="entry name" value="OEP"/>
    <property type="match status" value="2"/>
</dbReference>
<evidence type="ECO:0000256" key="2">
    <source>
        <dbReference type="ARBA" id="ARBA00007613"/>
    </source>
</evidence>
<keyword evidence="6" id="KW-0472">Membrane</keyword>
<gene>
    <name evidence="9" type="ORF">SAMN05720469_10971</name>
</gene>